<dbReference type="InterPro" id="IPR016032">
    <property type="entry name" value="Sig_transdc_resp-reg_C-effctor"/>
</dbReference>
<evidence type="ECO:0000313" key="2">
    <source>
        <dbReference type="EMBL" id="MBR7889829.1"/>
    </source>
</evidence>
<name>A0ABS5HFM8_9GAMM</name>
<protein>
    <recommendedName>
        <fullName evidence="1">HTH luxR-type domain-containing protein</fullName>
    </recommendedName>
</protein>
<keyword evidence="3" id="KW-1185">Reference proteome</keyword>
<accession>A0ABS5HFM8</accession>
<reference evidence="3" key="1">
    <citation type="submission" date="2023-07" db="EMBL/GenBank/DDBJ databases">
        <title>Marinomonas vulgaris A79, complete genome.</title>
        <authorList>
            <person name="Ying J.-J."/>
        </authorList>
    </citation>
    <scope>NUCLEOTIDE SEQUENCE [LARGE SCALE GENOMIC DNA]</scope>
    <source>
        <strain evidence="3">A79</strain>
    </source>
</reference>
<dbReference type="RefSeq" id="WP_211537273.1">
    <property type="nucleotide sequence ID" value="NZ_JAGSSV010000020.1"/>
</dbReference>
<evidence type="ECO:0000259" key="1">
    <source>
        <dbReference type="SMART" id="SM00421"/>
    </source>
</evidence>
<dbReference type="EMBL" id="JAGSSV010000020">
    <property type="protein sequence ID" value="MBR7889829.1"/>
    <property type="molecule type" value="Genomic_DNA"/>
</dbReference>
<dbReference type="Proteomes" id="UP000679722">
    <property type="component" value="Unassembled WGS sequence"/>
</dbReference>
<dbReference type="InterPro" id="IPR000792">
    <property type="entry name" value="Tscrpt_reg_LuxR_C"/>
</dbReference>
<dbReference type="SMART" id="SM00421">
    <property type="entry name" value="HTH_LUXR"/>
    <property type="match status" value="1"/>
</dbReference>
<comment type="caution">
    <text evidence="2">The sequence shown here is derived from an EMBL/GenBank/DDBJ whole genome shotgun (WGS) entry which is preliminary data.</text>
</comment>
<gene>
    <name evidence="2" type="ORF">J9B83_12890</name>
</gene>
<sequence>MFADLKKNEAVLNSALSKIPLGIVALNKDLKVQFINKMAQAIISNRTDVCLRSNYLVFDDITEHNQVKLAVEKTLKNSCPFISITLGQGGADDALTITLTKSVKKNTHLVNDAELIDDIVVLYLSHPQQAVCISPTVLQDMYRLTPSEANLALCLTNGSSLQSYSSDKQISIQTVRTQLKAVFHKLHVKSQTELVRKLVSSSANLIH</sequence>
<dbReference type="SUPFAM" id="SSF46894">
    <property type="entry name" value="C-terminal effector domain of the bipartite response regulators"/>
    <property type="match status" value="1"/>
</dbReference>
<organism evidence="2 3">
    <name type="scientific">Marinomonas vulgaris</name>
    <dbReference type="NCBI Taxonomy" id="2823372"/>
    <lineage>
        <taxon>Bacteria</taxon>
        <taxon>Pseudomonadati</taxon>
        <taxon>Pseudomonadota</taxon>
        <taxon>Gammaproteobacteria</taxon>
        <taxon>Oceanospirillales</taxon>
        <taxon>Oceanospirillaceae</taxon>
        <taxon>Marinomonas</taxon>
    </lineage>
</organism>
<evidence type="ECO:0000313" key="3">
    <source>
        <dbReference type="Proteomes" id="UP000679722"/>
    </source>
</evidence>
<proteinExistence type="predicted"/>
<dbReference type="Gene3D" id="1.10.10.10">
    <property type="entry name" value="Winged helix-like DNA-binding domain superfamily/Winged helix DNA-binding domain"/>
    <property type="match status" value="1"/>
</dbReference>
<dbReference type="InterPro" id="IPR036388">
    <property type="entry name" value="WH-like_DNA-bd_sf"/>
</dbReference>
<feature type="domain" description="HTH luxR-type" evidence="1">
    <location>
        <begin position="141"/>
        <end position="198"/>
    </location>
</feature>